<keyword evidence="3" id="KW-1185">Reference proteome</keyword>
<dbReference type="AlphaFoldDB" id="A0A2V3W2V7"/>
<dbReference type="Gene3D" id="3.30.9.10">
    <property type="entry name" value="D-Amino Acid Oxidase, subunit A, domain 2"/>
    <property type="match status" value="1"/>
</dbReference>
<evidence type="ECO:0000313" key="3">
    <source>
        <dbReference type="Proteomes" id="UP000247978"/>
    </source>
</evidence>
<dbReference type="EMBL" id="QJJQ01000005">
    <property type="protein sequence ID" value="PXW87468.1"/>
    <property type="molecule type" value="Genomic_DNA"/>
</dbReference>
<dbReference type="InterPro" id="IPR036188">
    <property type="entry name" value="FAD/NAD-bd_sf"/>
</dbReference>
<dbReference type="PANTHER" id="PTHR13847">
    <property type="entry name" value="SARCOSINE DEHYDROGENASE-RELATED"/>
    <property type="match status" value="1"/>
</dbReference>
<dbReference type="OrthoDB" id="571248at2"/>
<organism evidence="2 3">
    <name type="scientific">Pseudogracilibacillus auburnensis</name>
    <dbReference type="NCBI Taxonomy" id="1494959"/>
    <lineage>
        <taxon>Bacteria</taxon>
        <taxon>Bacillati</taxon>
        <taxon>Bacillota</taxon>
        <taxon>Bacilli</taxon>
        <taxon>Bacillales</taxon>
        <taxon>Bacillaceae</taxon>
        <taxon>Pseudogracilibacillus</taxon>
    </lineage>
</organism>
<dbReference type="PANTHER" id="PTHR13847:SF281">
    <property type="entry name" value="FAD DEPENDENT OXIDOREDUCTASE DOMAIN-CONTAINING PROTEIN"/>
    <property type="match status" value="1"/>
</dbReference>
<dbReference type="SUPFAM" id="SSF51905">
    <property type="entry name" value="FAD/NAD(P)-binding domain"/>
    <property type="match status" value="1"/>
</dbReference>
<evidence type="ECO:0000259" key="1">
    <source>
        <dbReference type="Pfam" id="PF01266"/>
    </source>
</evidence>
<protein>
    <submittedName>
        <fullName evidence="2">Gamma-glutamylputrescine oxidase</fullName>
    </submittedName>
</protein>
<comment type="caution">
    <text evidence="2">The sequence shown here is derived from an EMBL/GenBank/DDBJ whole genome shotgun (WGS) entry which is preliminary data.</text>
</comment>
<sequence>MLLHSMWERTANKRPSYPRLTGDHHCDIVVIGAGFTGLSTAYHLQQHHMNTIVLEHDRVGSGASGRNGGEVLTGYLGNMEDYVETKGLPVAQEMWQLSLDAIDLIEHIITKNNIHCDFTRSGHFHAAYKKSHLNEMKKNQAFMARHFDYHPIKIVEKKDLPTELNTPFYHGGAIDEKSAHFHPLNYTLGLAEAVTKLRGNIFEESSALKIKWKSTNKVIVSTSNGRVIAKKVVMATNAYAGDIHKRIKKSIVPVESIMISTEPLTEKMMTDIIKKDRAVFDSKHLLYYFRRTADHRLAFGGSGRASSKRDLKRIYQNLHKGMLKVFPQLHEAKIEYRWGGKVGFTKTFLPYVGQLKDGTYFAFGYGGHGAAMATMLGKVIADAIFTETDINNPLKIKKLKPIAFHSQHAKGVGIMKLYKQFQDFIS</sequence>
<accession>A0A2V3W2V7</accession>
<dbReference type="Proteomes" id="UP000247978">
    <property type="component" value="Unassembled WGS sequence"/>
</dbReference>
<dbReference type="Pfam" id="PF01266">
    <property type="entry name" value="DAO"/>
    <property type="match status" value="1"/>
</dbReference>
<proteinExistence type="predicted"/>
<evidence type="ECO:0000313" key="2">
    <source>
        <dbReference type="EMBL" id="PXW87468.1"/>
    </source>
</evidence>
<gene>
    <name evidence="2" type="ORF">DFR56_105110</name>
</gene>
<dbReference type="InterPro" id="IPR006076">
    <property type="entry name" value="FAD-dep_OxRdtase"/>
</dbReference>
<dbReference type="RefSeq" id="WP_110395062.1">
    <property type="nucleotide sequence ID" value="NZ_JADIJL010000003.1"/>
</dbReference>
<dbReference type="GO" id="GO:0005737">
    <property type="term" value="C:cytoplasm"/>
    <property type="evidence" value="ECO:0007669"/>
    <property type="project" value="TreeGrafter"/>
</dbReference>
<dbReference type="Gene3D" id="3.50.50.60">
    <property type="entry name" value="FAD/NAD(P)-binding domain"/>
    <property type="match status" value="1"/>
</dbReference>
<feature type="domain" description="FAD dependent oxidoreductase" evidence="1">
    <location>
        <begin position="27"/>
        <end position="382"/>
    </location>
</feature>
<name>A0A2V3W2V7_9BACI</name>
<reference evidence="2 3" key="1">
    <citation type="submission" date="2018-05" db="EMBL/GenBank/DDBJ databases">
        <title>Genomic Encyclopedia of Type Strains, Phase IV (KMG-IV): sequencing the most valuable type-strain genomes for metagenomic binning, comparative biology and taxonomic classification.</title>
        <authorList>
            <person name="Goeker M."/>
        </authorList>
    </citation>
    <scope>NUCLEOTIDE SEQUENCE [LARGE SCALE GENOMIC DNA]</scope>
    <source>
        <strain evidence="2 3">DSM 28556</strain>
    </source>
</reference>